<evidence type="ECO:0000256" key="1">
    <source>
        <dbReference type="ARBA" id="ARBA00004651"/>
    </source>
</evidence>
<dbReference type="PANTHER" id="PTHR30472">
    <property type="entry name" value="FERRIC ENTEROBACTIN TRANSPORT SYSTEM PERMEASE PROTEIN"/>
    <property type="match status" value="1"/>
</dbReference>
<feature type="transmembrane region" description="Helical" evidence="9">
    <location>
        <begin position="151"/>
        <end position="171"/>
    </location>
</feature>
<dbReference type="Pfam" id="PF00005">
    <property type="entry name" value="ABC_tran"/>
    <property type="match status" value="1"/>
</dbReference>
<keyword evidence="12" id="KW-1185">Reference proteome</keyword>
<sequence length="484" mass="50432">MGITTAFIGGAIFAIMARRMKVVEPVRILRIGPLGITTHRRTFTVGLIMLAVLAGLLVFALAWGKADVSVIDSLKAAVGISVGAPGDFVVGEVRAPRAFTAILVGATLGLAGAILQSLTRNPLASPDFIGITAGASTGGVVTLWLGFGTSLWFTAAGAAIGALVTSALILALSWRRGIVPLRLILAGIGIGFVANSATQYILTRMDVHDAGTALGWLVGSVTGRTWTHVTVAVVMLAVIVPVILWHARSLRTMEMGDDTAKALGISVGSSRITLALCSVLLAAGATAITGPIGFIALVAPALALRLTRNAGVTLIPSALMGALLLLAADQAQPAHARHPSVPRRHLHRRDRRPLPAVAGVARIPRRSLMSRLETRKAVIGYGDKPIVRGVDVDVPDGKITAIVGPNGCGKSTLLRALIRLLTPSEGTVALDGQDIHRMPTREVARRVGLLPQSPIAPAGITVKEPRRPRPHPAPEGAAPLVELR</sequence>
<feature type="domain" description="ABC transporter" evidence="10">
    <location>
        <begin position="388"/>
        <end position="464"/>
    </location>
</feature>
<evidence type="ECO:0000256" key="5">
    <source>
        <dbReference type="ARBA" id="ARBA00022692"/>
    </source>
</evidence>
<evidence type="ECO:0000256" key="3">
    <source>
        <dbReference type="ARBA" id="ARBA00022448"/>
    </source>
</evidence>
<keyword evidence="4" id="KW-1003">Cell membrane</keyword>
<dbReference type="CDD" id="cd06550">
    <property type="entry name" value="TM_ABC_iron-siderophores_like"/>
    <property type="match status" value="1"/>
</dbReference>
<evidence type="ECO:0000256" key="7">
    <source>
        <dbReference type="ARBA" id="ARBA00023136"/>
    </source>
</evidence>
<dbReference type="Gene3D" id="3.40.50.300">
    <property type="entry name" value="P-loop containing nucleotide triphosphate hydrolases"/>
    <property type="match status" value="1"/>
</dbReference>
<dbReference type="SUPFAM" id="SSF81345">
    <property type="entry name" value="ABC transporter involved in vitamin B12 uptake, BtuC"/>
    <property type="match status" value="1"/>
</dbReference>
<dbReference type="InterPro" id="IPR027417">
    <property type="entry name" value="P-loop_NTPase"/>
</dbReference>
<reference evidence="12" key="1">
    <citation type="journal article" date="2019" name="Int. J. Syst. Evol. Microbiol.">
        <title>The Global Catalogue of Microorganisms (GCM) 10K type strain sequencing project: providing services to taxonomists for standard genome sequencing and annotation.</title>
        <authorList>
            <consortium name="The Broad Institute Genomics Platform"/>
            <consortium name="The Broad Institute Genome Sequencing Center for Infectious Disease"/>
            <person name="Wu L."/>
            <person name="Ma J."/>
        </authorList>
    </citation>
    <scope>NUCLEOTIDE SEQUENCE [LARGE SCALE GENOMIC DNA]</scope>
    <source>
        <strain evidence="12">NBRC 112299</strain>
    </source>
</reference>
<evidence type="ECO:0000313" key="12">
    <source>
        <dbReference type="Proteomes" id="UP001157125"/>
    </source>
</evidence>
<dbReference type="PANTHER" id="PTHR30472:SF24">
    <property type="entry name" value="FERRIC ENTEROBACTIN TRANSPORT SYSTEM PERMEASE PROTEIN FEPG"/>
    <property type="match status" value="1"/>
</dbReference>
<dbReference type="Proteomes" id="UP001157125">
    <property type="component" value="Unassembled WGS sequence"/>
</dbReference>
<dbReference type="SUPFAM" id="SSF52540">
    <property type="entry name" value="P-loop containing nucleoside triphosphate hydrolases"/>
    <property type="match status" value="1"/>
</dbReference>
<protein>
    <recommendedName>
        <fullName evidence="10">ABC transporter domain-containing protein</fullName>
    </recommendedName>
</protein>
<feature type="transmembrane region" description="Helical" evidence="9">
    <location>
        <begin position="128"/>
        <end position="145"/>
    </location>
</feature>
<feature type="transmembrane region" description="Helical" evidence="9">
    <location>
        <begin position="98"/>
        <end position="116"/>
    </location>
</feature>
<feature type="compositionally biased region" description="Low complexity" evidence="8">
    <location>
        <begin position="474"/>
        <end position="484"/>
    </location>
</feature>
<keyword evidence="3" id="KW-0813">Transport</keyword>
<evidence type="ECO:0000313" key="11">
    <source>
        <dbReference type="EMBL" id="GMA34967.1"/>
    </source>
</evidence>
<feature type="transmembrane region" description="Helical" evidence="9">
    <location>
        <begin position="43"/>
        <end position="64"/>
    </location>
</feature>
<dbReference type="InterPro" id="IPR003439">
    <property type="entry name" value="ABC_transporter-like_ATP-bd"/>
</dbReference>
<feature type="transmembrane region" description="Helical" evidence="9">
    <location>
        <begin position="226"/>
        <end position="245"/>
    </location>
</feature>
<dbReference type="Gene3D" id="1.10.3470.10">
    <property type="entry name" value="ABC transporter involved in vitamin B12 uptake, BtuC"/>
    <property type="match status" value="1"/>
</dbReference>
<proteinExistence type="inferred from homology"/>
<feature type="transmembrane region" description="Helical" evidence="9">
    <location>
        <begin position="279"/>
        <end position="304"/>
    </location>
</feature>
<comment type="caution">
    <text evidence="11">The sequence shown here is derived from an EMBL/GenBank/DDBJ whole genome shotgun (WGS) entry which is preliminary data.</text>
</comment>
<feature type="transmembrane region" description="Helical" evidence="9">
    <location>
        <begin position="310"/>
        <end position="328"/>
    </location>
</feature>
<accession>A0ABQ6ICQ9</accession>
<evidence type="ECO:0000259" key="10">
    <source>
        <dbReference type="Pfam" id="PF00005"/>
    </source>
</evidence>
<keyword evidence="7 9" id="KW-0472">Membrane</keyword>
<evidence type="ECO:0000256" key="4">
    <source>
        <dbReference type="ARBA" id="ARBA00022475"/>
    </source>
</evidence>
<organism evidence="11 12">
    <name type="scientific">Demequina litorisediminis</name>
    <dbReference type="NCBI Taxonomy" id="1849022"/>
    <lineage>
        <taxon>Bacteria</taxon>
        <taxon>Bacillati</taxon>
        <taxon>Actinomycetota</taxon>
        <taxon>Actinomycetes</taxon>
        <taxon>Micrococcales</taxon>
        <taxon>Demequinaceae</taxon>
        <taxon>Demequina</taxon>
    </lineage>
</organism>
<dbReference type="InterPro" id="IPR037294">
    <property type="entry name" value="ABC_BtuC-like"/>
</dbReference>
<evidence type="ECO:0000256" key="8">
    <source>
        <dbReference type="SAM" id="MobiDB-lite"/>
    </source>
</evidence>
<feature type="region of interest" description="Disordered" evidence="8">
    <location>
        <begin position="455"/>
        <end position="484"/>
    </location>
</feature>
<evidence type="ECO:0000256" key="9">
    <source>
        <dbReference type="SAM" id="Phobius"/>
    </source>
</evidence>
<comment type="similarity">
    <text evidence="2">Belongs to the binding-protein-dependent transport system permease family. FecCD subfamily.</text>
</comment>
<keyword evidence="6 9" id="KW-1133">Transmembrane helix</keyword>
<name>A0ABQ6ICQ9_9MICO</name>
<dbReference type="InterPro" id="IPR000522">
    <property type="entry name" value="ABC_transptr_permease_BtuC"/>
</dbReference>
<gene>
    <name evidence="11" type="ORF">GCM10025876_11710</name>
</gene>
<comment type="subcellular location">
    <subcellularLocation>
        <location evidence="1">Cell membrane</location>
        <topology evidence="1">Multi-pass membrane protein</topology>
    </subcellularLocation>
</comment>
<dbReference type="Pfam" id="PF01032">
    <property type="entry name" value="FecCD"/>
    <property type="match status" value="1"/>
</dbReference>
<evidence type="ECO:0000256" key="2">
    <source>
        <dbReference type="ARBA" id="ARBA00007935"/>
    </source>
</evidence>
<feature type="transmembrane region" description="Helical" evidence="9">
    <location>
        <begin position="183"/>
        <end position="202"/>
    </location>
</feature>
<dbReference type="EMBL" id="BSUN01000001">
    <property type="protein sequence ID" value="GMA34967.1"/>
    <property type="molecule type" value="Genomic_DNA"/>
</dbReference>
<evidence type="ECO:0000256" key="6">
    <source>
        <dbReference type="ARBA" id="ARBA00022989"/>
    </source>
</evidence>
<keyword evidence="5 9" id="KW-0812">Transmembrane</keyword>